<dbReference type="PANTHER" id="PTHR31175:SF82">
    <property type="entry name" value="AUXIN-RESPONSIVE PROTEIN SAUR65"/>
    <property type="match status" value="1"/>
</dbReference>
<dbReference type="GO" id="GO:0009733">
    <property type="term" value="P:response to auxin"/>
    <property type="evidence" value="ECO:0007669"/>
    <property type="project" value="InterPro"/>
</dbReference>
<comment type="caution">
    <text evidence="2">The sequence shown here is derived from an EMBL/GenBank/DDBJ whole genome shotgun (WGS) entry which is preliminary data.</text>
</comment>
<organism evidence="2 3">
    <name type="scientific">Carnegiea gigantea</name>
    <dbReference type="NCBI Taxonomy" id="171969"/>
    <lineage>
        <taxon>Eukaryota</taxon>
        <taxon>Viridiplantae</taxon>
        <taxon>Streptophyta</taxon>
        <taxon>Embryophyta</taxon>
        <taxon>Tracheophyta</taxon>
        <taxon>Spermatophyta</taxon>
        <taxon>Magnoliopsida</taxon>
        <taxon>eudicotyledons</taxon>
        <taxon>Gunneridae</taxon>
        <taxon>Pentapetalae</taxon>
        <taxon>Caryophyllales</taxon>
        <taxon>Cactineae</taxon>
        <taxon>Cactaceae</taxon>
        <taxon>Cactoideae</taxon>
        <taxon>Echinocereeae</taxon>
        <taxon>Carnegiea</taxon>
    </lineage>
</organism>
<dbReference type="EMBL" id="JAKOGI010002571">
    <property type="protein sequence ID" value="KAJ8421728.1"/>
    <property type="molecule type" value="Genomic_DNA"/>
</dbReference>
<dbReference type="InterPro" id="IPR003676">
    <property type="entry name" value="SAUR_fam"/>
</dbReference>
<protein>
    <submittedName>
        <fullName evidence="2">Uncharacterized protein</fullName>
    </submittedName>
</protein>
<sequence length="187" mass="22034">MISTKKLIQMAKKWQGLATTNWKRISSTKVSVADKGRFVVYTLEKRRFMIPLTYPRSEIIRELFRMAEEEFRMGSDYPIMLSCDSNLMKCVISILAFNQEGRKSTSLVIEGFHFSSSYSNQDQNKPQLLMLIQMAKKWQRLARPSRRRIPWSKPSVADKGHFVVYTIDRRRFMIPLTYLKGEILREL</sequence>
<dbReference type="PANTHER" id="PTHR31175">
    <property type="entry name" value="AUXIN-RESPONSIVE FAMILY PROTEIN"/>
    <property type="match status" value="1"/>
</dbReference>
<proteinExistence type="inferred from homology"/>
<reference evidence="2" key="1">
    <citation type="submission" date="2022-04" db="EMBL/GenBank/DDBJ databases">
        <title>Carnegiea gigantea Genome sequencing and assembly v2.</title>
        <authorList>
            <person name="Copetti D."/>
            <person name="Sanderson M.J."/>
            <person name="Burquez A."/>
            <person name="Wojciechowski M.F."/>
        </authorList>
    </citation>
    <scope>NUCLEOTIDE SEQUENCE</scope>
    <source>
        <strain evidence="2">SGP5-SGP5p</strain>
        <tissue evidence="2">Aerial part</tissue>
    </source>
</reference>
<evidence type="ECO:0000313" key="2">
    <source>
        <dbReference type="EMBL" id="KAJ8421728.1"/>
    </source>
</evidence>
<comment type="similarity">
    <text evidence="1">Belongs to the ARG7 family.</text>
</comment>
<accession>A0A9Q1JK17</accession>
<dbReference type="Pfam" id="PF02519">
    <property type="entry name" value="Auxin_inducible"/>
    <property type="match status" value="2"/>
</dbReference>
<name>A0A9Q1JK17_9CARY</name>
<dbReference type="OrthoDB" id="1936278at2759"/>
<gene>
    <name evidence="2" type="ORF">Cgig2_020756</name>
</gene>
<evidence type="ECO:0000313" key="3">
    <source>
        <dbReference type="Proteomes" id="UP001153076"/>
    </source>
</evidence>
<evidence type="ECO:0000256" key="1">
    <source>
        <dbReference type="ARBA" id="ARBA00006974"/>
    </source>
</evidence>
<dbReference type="AlphaFoldDB" id="A0A9Q1JK17"/>
<dbReference type="Proteomes" id="UP001153076">
    <property type="component" value="Unassembled WGS sequence"/>
</dbReference>
<keyword evidence="3" id="KW-1185">Reference proteome</keyword>